<reference evidence="2" key="3">
    <citation type="submission" date="2025-08" db="UniProtKB">
        <authorList>
            <consortium name="Ensembl"/>
        </authorList>
    </citation>
    <scope>IDENTIFICATION</scope>
</reference>
<dbReference type="HOGENOM" id="CLU_3142526_0_0_1"/>
<feature type="transmembrane region" description="Helical" evidence="1">
    <location>
        <begin position="31"/>
        <end position="48"/>
    </location>
</feature>
<name>H2XQQ9_CIOIN</name>
<sequence>MLHHNHEQEINDKFEPPLIMSSLGVQTQQEVVVILLLSAFALIFMKLFS</sequence>
<dbReference type="EMBL" id="EAAA01000250">
    <property type="status" value="NOT_ANNOTATED_CDS"/>
    <property type="molecule type" value="Genomic_DNA"/>
</dbReference>
<reference evidence="2" key="4">
    <citation type="submission" date="2025-09" db="UniProtKB">
        <authorList>
            <consortium name="Ensembl"/>
        </authorList>
    </citation>
    <scope>IDENTIFICATION</scope>
</reference>
<dbReference type="Proteomes" id="UP000008144">
    <property type="component" value="Chromosome 1"/>
</dbReference>
<dbReference type="InParanoid" id="H2XQQ9"/>
<keyword evidence="1" id="KW-0812">Transmembrane</keyword>
<reference evidence="3" key="1">
    <citation type="journal article" date="2002" name="Science">
        <title>The draft genome of Ciona intestinalis: insights into chordate and vertebrate origins.</title>
        <authorList>
            <person name="Dehal P."/>
            <person name="Satou Y."/>
            <person name="Campbell R.K."/>
            <person name="Chapman J."/>
            <person name="Degnan B."/>
            <person name="De Tomaso A."/>
            <person name="Davidson B."/>
            <person name="Di Gregorio A."/>
            <person name="Gelpke M."/>
            <person name="Goodstein D.M."/>
            <person name="Harafuji N."/>
            <person name="Hastings K.E."/>
            <person name="Ho I."/>
            <person name="Hotta K."/>
            <person name="Huang W."/>
            <person name="Kawashima T."/>
            <person name="Lemaire P."/>
            <person name="Martinez D."/>
            <person name="Meinertzhagen I.A."/>
            <person name="Necula S."/>
            <person name="Nonaka M."/>
            <person name="Putnam N."/>
            <person name="Rash S."/>
            <person name="Saiga H."/>
            <person name="Satake M."/>
            <person name="Terry A."/>
            <person name="Yamada L."/>
            <person name="Wang H.G."/>
            <person name="Awazu S."/>
            <person name="Azumi K."/>
            <person name="Boore J."/>
            <person name="Branno M."/>
            <person name="Chin-Bow S."/>
            <person name="DeSantis R."/>
            <person name="Doyle S."/>
            <person name="Francino P."/>
            <person name="Keys D.N."/>
            <person name="Haga S."/>
            <person name="Hayashi H."/>
            <person name="Hino K."/>
            <person name="Imai K.S."/>
            <person name="Inaba K."/>
            <person name="Kano S."/>
            <person name="Kobayashi K."/>
            <person name="Kobayashi M."/>
            <person name="Lee B.I."/>
            <person name="Makabe K.W."/>
            <person name="Manohar C."/>
            <person name="Matassi G."/>
            <person name="Medina M."/>
            <person name="Mochizuki Y."/>
            <person name="Mount S."/>
            <person name="Morishita T."/>
            <person name="Miura S."/>
            <person name="Nakayama A."/>
            <person name="Nishizaka S."/>
            <person name="Nomoto H."/>
            <person name="Ohta F."/>
            <person name="Oishi K."/>
            <person name="Rigoutsos I."/>
            <person name="Sano M."/>
            <person name="Sasaki A."/>
            <person name="Sasakura Y."/>
            <person name="Shoguchi E."/>
            <person name="Shin-i T."/>
            <person name="Spagnuolo A."/>
            <person name="Stainier D."/>
            <person name="Suzuki M.M."/>
            <person name="Tassy O."/>
            <person name="Takatori N."/>
            <person name="Tokuoka M."/>
            <person name="Yagi K."/>
            <person name="Yoshizaki F."/>
            <person name="Wada S."/>
            <person name="Zhang C."/>
            <person name="Hyatt P.D."/>
            <person name="Larimer F."/>
            <person name="Detter C."/>
            <person name="Doggett N."/>
            <person name="Glavina T."/>
            <person name="Hawkins T."/>
            <person name="Richardson P."/>
            <person name="Lucas S."/>
            <person name="Kohara Y."/>
            <person name="Levine M."/>
            <person name="Satoh N."/>
            <person name="Rokhsar D.S."/>
        </authorList>
    </citation>
    <scope>NUCLEOTIDE SEQUENCE [LARGE SCALE GENOMIC DNA]</scope>
</reference>
<proteinExistence type="predicted"/>
<reference evidence="2" key="2">
    <citation type="journal article" date="2008" name="Genome Biol.">
        <title>Improved genome assembly and evidence-based global gene model set for the chordate Ciona intestinalis: new insight into intron and operon populations.</title>
        <authorList>
            <person name="Satou Y."/>
            <person name="Mineta K."/>
            <person name="Ogasawara M."/>
            <person name="Sasakura Y."/>
            <person name="Shoguchi E."/>
            <person name="Ueno K."/>
            <person name="Yamada L."/>
            <person name="Matsumoto J."/>
            <person name="Wasserscheid J."/>
            <person name="Dewar K."/>
            <person name="Wiley G.B."/>
            <person name="Macmil S.L."/>
            <person name="Roe B.A."/>
            <person name="Zeller R.W."/>
            <person name="Hastings K.E."/>
            <person name="Lemaire P."/>
            <person name="Lindquist E."/>
            <person name="Endo T."/>
            <person name="Hotta K."/>
            <person name="Inaba K."/>
        </authorList>
    </citation>
    <scope>NUCLEOTIDE SEQUENCE [LARGE SCALE GENOMIC DNA]</scope>
    <source>
        <strain evidence="2">wild type</strain>
    </source>
</reference>
<dbReference type="AlphaFoldDB" id="H2XQQ9"/>
<protein>
    <submittedName>
        <fullName evidence="2">Uncharacterized protein</fullName>
    </submittedName>
</protein>
<organism evidence="2 3">
    <name type="scientific">Ciona intestinalis</name>
    <name type="common">Transparent sea squirt</name>
    <name type="synonym">Ascidia intestinalis</name>
    <dbReference type="NCBI Taxonomy" id="7719"/>
    <lineage>
        <taxon>Eukaryota</taxon>
        <taxon>Metazoa</taxon>
        <taxon>Chordata</taxon>
        <taxon>Tunicata</taxon>
        <taxon>Ascidiacea</taxon>
        <taxon>Phlebobranchia</taxon>
        <taxon>Cionidae</taxon>
        <taxon>Ciona</taxon>
    </lineage>
</organism>
<keyword evidence="1" id="KW-0472">Membrane</keyword>
<dbReference type="Ensembl" id="ENSCINT00000030759.1">
    <property type="protein sequence ID" value="ENSCINP00000031993.1"/>
    <property type="gene ID" value="ENSCING00000020614.1"/>
</dbReference>
<keyword evidence="3" id="KW-1185">Reference proteome</keyword>
<evidence type="ECO:0000256" key="1">
    <source>
        <dbReference type="SAM" id="Phobius"/>
    </source>
</evidence>
<evidence type="ECO:0000313" key="3">
    <source>
        <dbReference type="Proteomes" id="UP000008144"/>
    </source>
</evidence>
<keyword evidence="1" id="KW-1133">Transmembrane helix</keyword>
<evidence type="ECO:0000313" key="2">
    <source>
        <dbReference type="Ensembl" id="ENSCINP00000031993.1"/>
    </source>
</evidence>
<accession>H2XQQ9</accession>